<feature type="compositionally biased region" description="Polar residues" evidence="1">
    <location>
        <begin position="40"/>
        <end position="53"/>
    </location>
</feature>
<dbReference type="Proteomes" id="UP000596660">
    <property type="component" value="Unplaced"/>
</dbReference>
<organism evidence="2 3">
    <name type="scientific">Chenopodium quinoa</name>
    <name type="common">Quinoa</name>
    <dbReference type="NCBI Taxonomy" id="63459"/>
    <lineage>
        <taxon>Eukaryota</taxon>
        <taxon>Viridiplantae</taxon>
        <taxon>Streptophyta</taxon>
        <taxon>Embryophyta</taxon>
        <taxon>Tracheophyta</taxon>
        <taxon>Spermatophyta</taxon>
        <taxon>Magnoliopsida</taxon>
        <taxon>eudicotyledons</taxon>
        <taxon>Gunneridae</taxon>
        <taxon>Pentapetalae</taxon>
        <taxon>Caryophyllales</taxon>
        <taxon>Chenopodiaceae</taxon>
        <taxon>Chenopodioideae</taxon>
        <taxon>Atripliceae</taxon>
        <taxon>Chenopodium</taxon>
    </lineage>
</organism>
<evidence type="ECO:0000313" key="3">
    <source>
        <dbReference type="Proteomes" id="UP000596660"/>
    </source>
</evidence>
<accession>A0A803MU11</accession>
<sequence>MKALMKSNEEAIIPAQPGPEIAYLAALAQKNKERGDHRSTNMAATPTSASDTIQAQGLSNSTNLATPTSASDKIQVQGLSNSTNLATPTSASDTIQALPDASYAITNAQRSGATPRQQPKNVLSNAAAIRQGYRFLQNHGLSLPSPRIGILNGTSSMNKTSHLFNTSNQLAVNETTGNQSLLRGRIDQNRQAYLTNTGTENTSSIPNLQTETVALSPSSYNRNAFQSEKFSNGAFTSTGELNPSNLHNLQVETTGLLQTPDVLNFNCYTQEIPNTADPSRTHQLTDEDNIFEAFLAEINNDPSSDFTSLGFNTGNDA</sequence>
<feature type="region of interest" description="Disordered" evidence="1">
    <location>
        <begin position="32"/>
        <end position="53"/>
    </location>
</feature>
<proteinExistence type="predicted"/>
<dbReference type="AlphaFoldDB" id="A0A803MU11"/>
<name>A0A803MU11_CHEQI</name>
<reference evidence="2" key="2">
    <citation type="submission" date="2021-03" db="UniProtKB">
        <authorList>
            <consortium name="EnsemblPlants"/>
        </authorList>
    </citation>
    <scope>IDENTIFICATION</scope>
</reference>
<dbReference type="Gramene" id="AUR62035233-RA">
    <property type="protein sequence ID" value="AUR62035233-RA:cds"/>
    <property type="gene ID" value="AUR62035233"/>
</dbReference>
<evidence type="ECO:0000313" key="2">
    <source>
        <dbReference type="EnsemblPlants" id="AUR62035233-RA:cds"/>
    </source>
</evidence>
<reference evidence="2" key="1">
    <citation type="journal article" date="2017" name="Nature">
        <title>The genome of Chenopodium quinoa.</title>
        <authorList>
            <person name="Jarvis D.E."/>
            <person name="Ho Y.S."/>
            <person name="Lightfoot D.J."/>
            <person name="Schmoeckel S.M."/>
            <person name="Li B."/>
            <person name="Borm T.J.A."/>
            <person name="Ohyanagi H."/>
            <person name="Mineta K."/>
            <person name="Michell C.T."/>
            <person name="Saber N."/>
            <person name="Kharbatia N.M."/>
            <person name="Rupper R.R."/>
            <person name="Sharp A.R."/>
            <person name="Dally N."/>
            <person name="Boughton B.A."/>
            <person name="Woo Y.H."/>
            <person name="Gao G."/>
            <person name="Schijlen E.G.W.M."/>
            <person name="Guo X."/>
            <person name="Momin A.A."/>
            <person name="Negrao S."/>
            <person name="Al-Babili S."/>
            <person name="Gehring C."/>
            <person name="Roessner U."/>
            <person name="Jung C."/>
            <person name="Murphy K."/>
            <person name="Arold S.T."/>
            <person name="Gojobori T."/>
            <person name="van der Linden C.G."/>
            <person name="van Loo E.N."/>
            <person name="Jellen E.N."/>
            <person name="Maughan P.J."/>
            <person name="Tester M."/>
        </authorList>
    </citation>
    <scope>NUCLEOTIDE SEQUENCE [LARGE SCALE GENOMIC DNA]</scope>
    <source>
        <strain evidence="2">cv. PI 614886</strain>
    </source>
</reference>
<evidence type="ECO:0000256" key="1">
    <source>
        <dbReference type="SAM" id="MobiDB-lite"/>
    </source>
</evidence>
<dbReference type="EnsemblPlants" id="AUR62035233-RA">
    <property type="protein sequence ID" value="AUR62035233-RA:cds"/>
    <property type="gene ID" value="AUR62035233"/>
</dbReference>
<protein>
    <submittedName>
        <fullName evidence="2">Uncharacterized protein</fullName>
    </submittedName>
</protein>
<keyword evidence="3" id="KW-1185">Reference proteome</keyword>